<evidence type="ECO:0000313" key="2">
    <source>
        <dbReference type="EMBL" id="MBO0345030.1"/>
    </source>
</evidence>
<feature type="region of interest" description="Disordered" evidence="1">
    <location>
        <begin position="1"/>
        <end position="71"/>
    </location>
</feature>
<dbReference type="InterPro" id="IPR021735">
    <property type="entry name" value="DUF3306"/>
</dbReference>
<evidence type="ECO:0000256" key="1">
    <source>
        <dbReference type="SAM" id="MobiDB-lite"/>
    </source>
</evidence>
<protein>
    <submittedName>
        <fullName evidence="2">DUF3306 domain-containing protein</fullName>
    </submittedName>
</protein>
<dbReference type="EMBL" id="JAFLNF010000003">
    <property type="protein sequence ID" value="MBO0345030.1"/>
    <property type="molecule type" value="Genomic_DNA"/>
</dbReference>
<name>A0A939EMS9_9HYPH</name>
<feature type="compositionally biased region" description="Acidic residues" evidence="1">
    <location>
        <begin position="228"/>
        <end position="237"/>
    </location>
</feature>
<gene>
    <name evidence="2" type="ORF">J0X15_07360</name>
</gene>
<evidence type="ECO:0000313" key="3">
    <source>
        <dbReference type="Proteomes" id="UP000664779"/>
    </source>
</evidence>
<dbReference type="Pfam" id="PF11748">
    <property type="entry name" value="DUF3306"/>
    <property type="match status" value="1"/>
</dbReference>
<keyword evidence="3" id="KW-1185">Reference proteome</keyword>
<dbReference type="AlphaFoldDB" id="A0A939EMS9"/>
<feature type="region of interest" description="Disordered" evidence="1">
    <location>
        <begin position="209"/>
        <end position="255"/>
    </location>
</feature>
<organism evidence="2 3">
    <name type="scientific">Roseibium limicola</name>
    <dbReference type="NCBI Taxonomy" id="2816037"/>
    <lineage>
        <taxon>Bacteria</taxon>
        <taxon>Pseudomonadati</taxon>
        <taxon>Pseudomonadota</taxon>
        <taxon>Alphaproteobacteria</taxon>
        <taxon>Hyphomicrobiales</taxon>
        <taxon>Stappiaceae</taxon>
        <taxon>Roseibium</taxon>
    </lineage>
</organism>
<reference evidence="2" key="1">
    <citation type="submission" date="2021-03" db="EMBL/GenBank/DDBJ databases">
        <title>Roseibium sp. CAU 1637 isolated from Incheon.</title>
        <authorList>
            <person name="Kim W."/>
        </authorList>
    </citation>
    <scope>NUCLEOTIDE SEQUENCE</scope>
    <source>
        <strain evidence="2">CAU 1637</strain>
    </source>
</reference>
<proteinExistence type="predicted"/>
<accession>A0A939EMS9</accession>
<dbReference type="RefSeq" id="WP_206939373.1">
    <property type="nucleotide sequence ID" value="NZ_JAFLNF010000003.1"/>
</dbReference>
<feature type="compositionally biased region" description="Low complexity" evidence="1">
    <location>
        <begin position="50"/>
        <end position="63"/>
    </location>
</feature>
<sequence length="255" mass="27791">MTRSRSDEGEEGFLARWSRRKRNGPANEDPEQSLETLPGSEEQLPSDSNASEIAPEAAESAVEAVDEDAQSNREAAEAINLDELTDASDISAFLKRGVPAALKNAALSRIWRSNPVFAVLDGLNDYDEDFRTVAGVTDLYKSSWVVGKGYADKAEEIARKMEEESARLARLRAEQNEPEGGLDDEVPALETLGSANEDSTSELARVNVEAPEVFGSEPTDTTTLEPASEGDDEEVDEQPAKVGLRRRMQFGQEEG</sequence>
<dbReference type="Proteomes" id="UP000664779">
    <property type="component" value="Unassembled WGS sequence"/>
</dbReference>
<comment type="caution">
    <text evidence="2">The sequence shown here is derived from an EMBL/GenBank/DDBJ whole genome shotgun (WGS) entry which is preliminary data.</text>
</comment>